<name>A0A517NK68_9BACT</name>
<organism evidence="1 2">
    <name type="scientific">Rubripirellula lacrimiformis</name>
    <dbReference type="NCBI Taxonomy" id="1930273"/>
    <lineage>
        <taxon>Bacteria</taxon>
        <taxon>Pseudomonadati</taxon>
        <taxon>Planctomycetota</taxon>
        <taxon>Planctomycetia</taxon>
        <taxon>Pirellulales</taxon>
        <taxon>Pirellulaceae</taxon>
        <taxon>Rubripirellula</taxon>
    </lineage>
</organism>
<dbReference type="EMBL" id="CP036525">
    <property type="protein sequence ID" value="QDT07469.1"/>
    <property type="molecule type" value="Genomic_DNA"/>
</dbReference>
<proteinExistence type="predicted"/>
<dbReference type="AlphaFoldDB" id="A0A517NK68"/>
<protein>
    <submittedName>
        <fullName evidence="1">Uncharacterized protein</fullName>
    </submittedName>
</protein>
<dbReference type="OrthoDB" id="2989116at2"/>
<dbReference type="Proteomes" id="UP000318538">
    <property type="component" value="Chromosome"/>
</dbReference>
<sequence length="120" mass="13880">MGLDMYANFTTETIKQPVDFKVGSATQIHCWRKHPDLHGWMQHLYYDKGGQQDFNCVPVVLDLDDLDRLELTMKAGSLPQTQGFFFGTSDGTELDDDFDFLDKARRAIAEGYTVFYQAWW</sequence>
<reference evidence="1 2" key="1">
    <citation type="submission" date="2019-02" db="EMBL/GenBank/DDBJ databases">
        <title>Deep-cultivation of Planctomycetes and their phenomic and genomic characterization uncovers novel biology.</title>
        <authorList>
            <person name="Wiegand S."/>
            <person name="Jogler M."/>
            <person name="Boedeker C."/>
            <person name="Pinto D."/>
            <person name="Vollmers J."/>
            <person name="Rivas-Marin E."/>
            <person name="Kohn T."/>
            <person name="Peeters S.H."/>
            <person name="Heuer A."/>
            <person name="Rast P."/>
            <person name="Oberbeckmann S."/>
            <person name="Bunk B."/>
            <person name="Jeske O."/>
            <person name="Meyerdierks A."/>
            <person name="Storesund J.E."/>
            <person name="Kallscheuer N."/>
            <person name="Luecker S."/>
            <person name="Lage O.M."/>
            <person name="Pohl T."/>
            <person name="Merkel B.J."/>
            <person name="Hornburger P."/>
            <person name="Mueller R.-W."/>
            <person name="Bruemmer F."/>
            <person name="Labrenz M."/>
            <person name="Spormann A.M."/>
            <person name="Op den Camp H."/>
            <person name="Overmann J."/>
            <person name="Amann R."/>
            <person name="Jetten M.S.M."/>
            <person name="Mascher T."/>
            <person name="Medema M.H."/>
            <person name="Devos D.P."/>
            <person name="Kaster A.-K."/>
            <person name="Ovreas L."/>
            <person name="Rohde M."/>
            <person name="Galperin M.Y."/>
            <person name="Jogler C."/>
        </authorList>
    </citation>
    <scope>NUCLEOTIDE SEQUENCE [LARGE SCALE GENOMIC DNA]</scope>
    <source>
        <strain evidence="1 2">K22_7</strain>
    </source>
</reference>
<dbReference type="KEGG" id="rlc:K227x_58960"/>
<evidence type="ECO:0000313" key="1">
    <source>
        <dbReference type="EMBL" id="QDT07469.1"/>
    </source>
</evidence>
<keyword evidence="2" id="KW-1185">Reference proteome</keyword>
<dbReference type="RefSeq" id="WP_145175473.1">
    <property type="nucleotide sequence ID" value="NZ_CP036525.1"/>
</dbReference>
<accession>A0A517NK68</accession>
<gene>
    <name evidence="1" type="ORF">K227x_58960</name>
</gene>
<evidence type="ECO:0000313" key="2">
    <source>
        <dbReference type="Proteomes" id="UP000318538"/>
    </source>
</evidence>